<dbReference type="PANTHER" id="PTHR33116:SF78">
    <property type="entry name" value="OS12G0587133 PROTEIN"/>
    <property type="match status" value="1"/>
</dbReference>
<protein>
    <recommendedName>
        <fullName evidence="3">Reverse transcriptase zinc-binding domain-containing protein</fullName>
    </recommendedName>
</protein>
<dbReference type="EMBL" id="CAKMRJ010005523">
    <property type="protein sequence ID" value="CAH1446009.1"/>
    <property type="molecule type" value="Genomic_DNA"/>
</dbReference>
<reference evidence="1 2" key="1">
    <citation type="submission" date="2022-01" db="EMBL/GenBank/DDBJ databases">
        <authorList>
            <person name="Xiong W."/>
            <person name="Schranz E."/>
        </authorList>
    </citation>
    <scope>NUCLEOTIDE SEQUENCE [LARGE SCALE GENOMIC DNA]</scope>
</reference>
<comment type="caution">
    <text evidence="1">The sequence shown here is derived from an EMBL/GenBank/DDBJ whole genome shotgun (WGS) entry which is preliminary data.</text>
</comment>
<name>A0AAU9P7B7_9ASTR</name>
<accession>A0AAU9P7B7</accession>
<sequence length="113" mass="13083">MDLSSIMYPVCDNGGKTIAHSMFGCQVAKDVWGLVARWCDVPLSISMSLEEWLTWVNDMKGSVLRRKRMEVIILATTWILWRFRNSTVFVGENIKKSSLFDSIVLYSFNWLKN</sequence>
<evidence type="ECO:0000313" key="1">
    <source>
        <dbReference type="EMBL" id="CAH1446009.1"/>
    </source>
</evidence>
<dbReference type="Proteomes" id="UP001157418">
    <property type="component" value="Unassembled WGS sequence"/>
</dbReference>
<dbReference type="AlphaFoldDB" id="A0AAU9P7B7"/>
<evidence type="ECO:0000313" key="2">
    <source>
        <dbReference type="Proteomes" id="UP001157418"/>
    </source>
</evidence>
<evidence type="ECO:0008006" key="3">
    <source>
        <dbReference type="Google" id="ProtNLM"/>
    </source>
</evidence>
<dbReference type="PANTHER" id="PTHR33116">
    <property type="entry name" value="REVERSE TRANSCRIPTASE ZINC-BINDING DOMAIN-CONTAINING PROTEIN-RELATED-RELATED"/>
    <property type="match status" value="1"/>
</dbReference>
<organism evidence="1 2">
    <name type="scientific">Lactuca virosa</name>
    <dbReference type="NCBI Taxonomy" id="75947"/>
    <lineage>
        <taxon>Eukaryota</taxon>
        <taxon>Viridiplantae</taxon>
        <taxon>Streptophyta</taxon>
        <taxon>Embryophyta</taxon>
        <taxon>Tracheophyta</taxon>
        <taxon>Spermatophyta</taxon>
        <taxon>Magnoliopsida</taxon>
        <taxon>eudicotyledons</taxon>
        <taxon>Gunneridae</taxon>
        <taxon>Pentapetalae</taxon>
        <taxon>asterids</taxon>
        <taxon>campanulids</taxon>
        <taxon>Asterales</taxon>
        <taxon>Asteraceae</taxon>
        <taxon>Cichorioideae</taxon>
        <taxon>Cichorieae</taxon>
        <taxon>Lactucinae</taxon>
        <taxon>Lactuca</taxon>
    </lineage>
</organism>
<proteinExistence type="predicted"/>
<gene>
    <name evidence="1" type="ORF">LVIROSA_LOCUS31731</name>
</gene>
<keyword evidence="2" id="KW-1185">Reference proteome</keyword>